<dbReference type="SUPFAM" id="SSF52540">
    <property type="entry name" value="P-loop containing nucleoside triphosphate hydrolases"/>
    <property type="match status" value="2"/>
</dbReference>
<dbReference type="Gene3D" id="3.40.50.300">
    <property type="entry name" value="P-loop containing nucleotide triphosphate hydrolases"/>
    <property type="match status" value="2"/>
</dbReference>
<dbReference type="GO" id="GO:0006270">
    <property type="term" value="P:DNA replication initiation"/>
    <property type="evidence" value="ECO:0007669"/>
    <property type="project" value="TreeGrafter"/>
</dbReference>
<dbReference type="InterPro" id="IPR003593">
    <property type="entry name" value="AAA+_ATPase"/>
</dbReference>
<feature type="domain" description="AAA+ ATPase" evidence="2">
    <location>
        <begin position="29"/>
        <end position="146"/>
    </location>
</feature>
<organism evidence="3 4">
    <name type="scientific">candidate division WOR_3 bacterium SM23_60</name>
    <dbReference type="NCBI Taxonomy" id="1703780"/>
    <lineage>
        <taxon>Bacteria</taxon>
        <taxon>Bacteria division WOR-3</taxon>
    </lineage>
</organism>
<dbReference type="PANTHER" id="PTHR30050">
    <property type="entry name" value="CHROMOSOMAL REPLICATION INITIATOR PROTEIN DNAA"/>
    <property type="match status" value="1"/>
</dbReference>
<dbReference type="Gene3D" id="1.10.8.60">
    <property type="match status" value="1"/>
</dbReference>
<dbReference type="AlphaFoldDB" id="A0A0S8GGE3"/>
<dbReference type="InterPro" id="IPR013317">
    <property type="entry name" value="DnaA_dom"/>
</dbReference>
<feature type="region of interest" description="Disordered" evidence="1">
    <location>
        <begin position="594"/>
        <end position="629"/>
    </location>
</feature>
<dbReference type="GO" id="GO:0003688">
    <property type="term" value="F:DNA replication origin binding"/>
    <property type="evidence" value="ECO:0007669"/>
    <property type="project" value="TreeGrafter"/>
</dbReference>
<feature type="compositionally biased region" description="Basic and acidic residues" evidence="1">
    <location>
        <begin position="602"/>
        <end position="629"/>
    </location>
</feature>
<dbReference type="GO" id="GO:0005886">
    <property type="term" value="C:plasma membrane"/>
    <property type="evidence" value="ECO:0007669"/>
    <property type="project" value="TreeGrafter"/>
</dbReference>
<dbReference type="PANTHER" id="PTHR30050:SF2">
    <property type="entry name" value="CHROMOSOMAL REPLICATION INITIATOR PROTEIN DNAA"/>
    <property type="match status" value="1"/>
</dbReference>
<dbReference type="Pfam" id="PF00308">
    <property type="entry name" value="Bac_DnaA"/>
    <property type="match status" value="2"/>
</dbReference>
<evidence type="ECO:0000259" key="2">
    <source>
        <dbReference type="SMART" id="SM00382"/>
    </source>
</evidence>
<name>A0A0S8GGE3_UNCW3</name>
<evidence type="ECO:0000256" key="1">
    <source>
        <dbReference type="SAM" id="MobiDB-lite"/>
    </source>
</evidence>
<dbReference type="InterPro" id="IPR027417">
    <property type="entry name" value="P-loop_NTPase"/>
</dbReference>
<gene>
    <name evidence="3" type="ORF">AMJ87_07405</name>
</gene>
<dbReference type="SMART" id="SM00382">
    <property type="entry name" value="AAA"/>
    <property type="match status" value="2"/>
</dbReference>
<proteinExistence type="predicted"/>
<dbReference type="EMBL" id="LJUO01000065">
    <property type="protein sequence ID" value="KPK71380.1"/>
    <property type="molecule type" value="Genomic_DNA"/>
</dbReference>
<accession>A0A0S8GGE3</accession>
<dbReference type="Proteomes" id="UP000051096">
    <property type="component" value="Unassembled WGS sequence"/>
</dbReference>
<evidence type="ECO:0000313" key="4">
    <source>
        <dbReference type="Proteomes" id="UP000051096"/>
    </source>
</evidence>
<comment type="caution">
    <text evidence="3">The sequence shown here is derived from an EMBL/GenBank/DDBJ whole genome shotgun (WGS) entry which is preliminary data.</text>
</comment>
<protein>
    <recommendedName>
        <fullName evidence="2">AAA+ ATPase domain-containing protein</fullName>
    </recommendedName>
</protein>
<sequence>MNFENFYVYEGNKVAYLAAQKIIELPGELFNPLYIYSGTGLGKTHLLWALRHALKEKHPVRFFAAQEFEKYLDETQSVDTVLLVDDLHTLDRHYHDVLLGIIDTLLTSNKQICFSGNVAPRRLRNIDPRLLSRLEGGLVCDIVPPKEMALVEMIKKKSGEAGIILPDEIALELAQISTGSIRTIEGMINRLVAYSSLASVTLDIDSVRMILKEFYPKGIYSPVSSLLEELQKNASEVLQGISAKVDVREEYREKIYVWEMKGFDTSSLRSLLDGDIALLKHEYDSFITKVERLIKLQREFGALDTHRFPEEAMKIESMLFSPDRIEEIEELMALIKHGSVKEADKSFKTYVVTESNKNVFDIYKQHVLPNLGQKYNPFIIYGKEGTGKTRFLEAVERDFSSQGKQVVLLNLADVDDIVKLDTEEYDVLLLDNFHNTFRVAQELRKKIFDAVLSNVRTGKPVFYSSKTFPKDVSLSEDEKSIFECGIEAELKPPTAETVQRYIQSKVPASRAQRIINEGLPSFSSFHDIDAFLKSEKKDREEEISFAIPDKDSVMRAQEGDLVSLGLPGEERYEEREPVADDMGEHREREEVIALGLPGEESIEAKKADERAETAEKETEAEREYESEKEKIDMHRFLSQEIPGEMIEENY</sequence>
<feature type="domain" description="AAA+ ATPase" evidence="2">
    <location>
        <begin position="374"/>
        <end position="492"/>
    </location>
</feature>
<evidence type="ECO:0000313" key="3">
    <source>
        <dbReference type="EMBL" id="KPK71380.1"/>
    </source>
</evidence>
<reference evidence="3 4" key="1">
    <citation type="journal article" date="2015" name="Microbiome">
        <title>Genomic resolution of linkages in carbon, nitrogen, and sulfur cycling among widespread estuary sediment bacteria.</title>
        <authorList>
            <person name="Baker B.J."/>
            <person name="Lazar C.S."/>
            <person name="Teske A.P."/>
            <person name="Dick G.J."/>
        </authorList>
    </citation>
    <scope>NUCLEOTIDE SEQUENCE [LARGE SCALE GENOMIC DNA]</scope>
    <source>
        <strain evidence="3">SM23_60</strain>
    </source>
</reference>